<dbReference type="Gene3D" id="3.10.50.40">
    <property type="match status" value="1"/>
</dbReference>
<name>A0A9X1VLV1_9FLAO</name>
<feature type="signal peptide" evidence="6">
    <location>
        <begin position="1"/>
        <end position="19"/>
    </location>
</feature>
<dbReference type="EC" id="5.2.1.8" evidence="4"/>
<protein>
    <recommendedName>
        <fullName evidence="4">Peptidyl-prolyl cis-trans isomerase</fullName>
        <ecNumber evidence="4">5.2.1.8</ecNumber>
    </recommendedName>
</protein>
<evidence type="ECO:0000256" key="4">
    <source>
        <dbReference type="RuleBase" id="RU003915"/>
    </source>
</evidence>
<dbReference type="AlphaFoldDB" id="A0A9X1VLV1"/>
<dbReference type="GO" id="GO:0003755">
    <property type="term" value="F:peptidyl-prolyl cis-trans isomerase activity"/>
    <property type="evidence" value="ECO:0007669"/>
    <property type="project" value="UniProtKB-UniRule"/>
</dbReference>
<keyword evidence="9" id="KW-1185">Reference proteome</keyword>
<dbReference type="InterPro" id="IPR001179">
    <property type="entry name" value="PPIase_FKBP_dom"/>
</dbReference>
<evidence type="ECO:0000313" key="8">
    <source>
        <dbReference type="EMBL" id="MCI2228455.1"/>
    </source>
</evidence>
<organism evidence="8 9">
    <name type="scientific">Polaribacter marinus</name>
    <dbReference type="NCBI Taxonomy" id="2916838"/>
    <lineage>
        <taxon>Bacteria</taxon>
        <taxon>Pseudomonadati</taxon>
        <taxon>Bacteroidota</taxon>
        <taxon>Flavobacteriia</taxon>
        <taxon>Flavobacteriales</taxon>
        <taxon>Flavobacteriaceae</taxon>
    </lineage>
</organism>
<evidence type="ECO:0000313" key="9">
    <source>
        <dbReference type="Proteomes" id="UP001139369"/>
    </source>
</evidence>
<evidence type="ECO:0000256" key="5">
    <source>
        <dbReference type="SAM" id="MobiDB-lite"/>
    </source>
</evidence>
<dbReference type="InterPro" id="IPR046357">
    <property type="entry name" value="PPIase_dom_sf"/>
</dbReference>
<dbReference type="PROSITE" id="PS51257">
    <property type="entry name" value="PROKAR_LIPOPROTEIN"/>
    <property type="match status" value="1"/>
</dbReference>
<proteinExistence type="inferred from homology"/>
<dbReference type="RefSeq" id="WP_242177567.1">
    <property type="nucleotide sequence ID" value="NZ_JAKQYM010000002.1"/>
</dbReference>
<feature type="chain" id="PRO_5040745701" description="Peptidyl-prolyl cis-trans isomerase" evidence="6">
    <location>
        <begin position="20"/>
        <end position="291"/>
    </location>
</feature>
<dbReference type="Pfam" id="PF00254">
    <property type="entry name" value="FKBP_C"/>
    <property type="match status" value="1"/>
</dbReference>
<sequence>MYKLRKILLFIFIAAAVYSCGNSNSNTLEEFDHEAQALIDSDSIISFLKNNYFDTSIDSIKVLDSGQTSLYDDPKLKTLDITENEIDYKLYYYEIEVGSPSVDKGFPTVMDSVFVKYEGLSIEAKDSLYSFETRETPLWLTLNGVIRGWTYGFTHFKGGDNVTNNGPITYVNGGKGILIIPSGLAYSNIGSSVGSLINKSLVFYIELYDFIKDTDHDNDGVPSIMEDPDGDGDPRLDDTDGDFIDNYLDADDDGDGVLTKDEDRNGDGNPANDFNDPNNPTLPDYLNPDIK</sequence>
<comment type="similarity">
    <text evidence="4">Belongs to the FKBP-type PPIase family.</text>
</comment>
<feature type="domain" description="PPIase FKBP-type" evidence="7">
    <location>
        <begin position="110"/>
        <end position="211"/>
    </location>
</feature>
<evidence type="ECO:0000256" key="6">
    <source>
        <dbReference type="SAM" id="SignalP"/>
    </source>
</evidence>
<keyword evidence="6" id="KW-0732">Signal</keyword>
<keyword evidence="2 3" id="KW-0697">Rotamase</keyword>
<evidence type="ECO:0000256" key="3">
    <source>
        <dbReference type="PROSITE-ProRule" id="PRU00277"/>
    </source>
</evidence>
<feature type="region of interest" description="Disordered" evidence="5">
    <location>
        <begin position="219"/>
        <end position="291"/>
    </location>
</feature>
<keyword evidence="3 4" id="KW-0413">Isomerase</keyword>
<feature type="compositionally biased region" description="Acidic residues" evidence="5">
    <location>
        <begin position="239"/>
        <end position="255"/>
    </location>
</feature>
<comment type="caution">
    <text evidence="8">The sequence shown here is derived from an EMBL/GenBank/DDBJ whole genome shotgun (WGS) entry which is preliminary data.</text>
</comment>
<accession>A0A9X1VLV1</accession>
<evidence type="ECO:0000259" key="7">
    <source>
        <dbReference type="PROSITE" id="PS50059"/>
    </source>
</evidence>
<dbReference type="SUPFAM" id="SSF54534">
    <property type="entry name" value="FKBP-like"/>
    <property type="match status" value="1"/>
</dbReference>
<evidence type="ECO:0000256" key="2">
    <source>
        <dbReference type="ARBA" id="ARBA00023110"/>
    </source>
</evidence>
<evidence type="ECO:0000256" key="1">
    <source>
        <dbReference type="ARBA" id="ARBA00000971"/>
    </source>
</evidence>
<comment type="catalytic activity">
    <reaction evidence="1 3 4">
        <text>[protein]-peptidylproline (omega=180) = [protein]-peptidylproline (omega=0)</text>
        <dbReference type="Rhea" id="RHEA:16237"/>
        <dbReference type="Rhea" id="RHEA-COMP:10747"/>
        <dbReference type="Rhea" id="RHEA-COMP:10748"/>
        <dbReference type="ChEBI" id="CHEBI:83833"/>
        <dbReference type="ChEBI" id="CHEBI:83834"/>
        <dbReference type="EC" id="5.2.1.8"/>
    </reaction>
</comment>
<reference evidence="8" key="1">
    <citation type="submission" date="2022-02" db="EMBL/GenBank/DDBJ databases">
        <title>Polaribacter sp. MSW13, isolated from seawater.</title>
        <authorList>
            <person name="Kristyanto S."/>
            <person name="Jung J."/>
            <person name="Jeon C.O."/>
        </authorList>
    </citation>
    <scope>NUCLEOTIDE SEQUENCE</scope>
    <source>
        <strain evidence="8">MSW13</strain>
    </source>
</reference>
<dbReference type="EMBL" id="JAKQYM010000002">
    <property type="protein sequence ID" value="MCI2228455.1"/>
    <property type="molecule type" value="Genomic_DNA"/>
</dbReference>
<dbReference type="PROSITE" id="PS50059">
    <property type="entry name" value="FKBP_PPIASE"/>
    <property type="match status" value="1"/>
</dbReference>
<gene>
    <name evidence="8" type="ORF">MC378_04700</name>
</gene>
<dbReference type="Proteomes" id="UP001139369">
    <property type="component" value="Unassembled WGS sequence"/>
</dbReference>
<feature type="compositionally biased region" description="Low complexity" evidence="5">
    <location>
        <begin position="267"/>
        <end position="279"/>
    </location>
</feature>